<reference evidence="2 3" key="1">
    <citation type="submission" date="2024-01" db="EMBL/GenBank/DDBJ databases">
        <authorList>
            <person name="Alioto T."/>
            <person name="Alioto T."/>
            <person name="Gomez Garrido J."/>
        </authorList>
    </citation>
    <scope>NUCLEOTIDE SEQUENCE [LARGE SCALE GENOMIC DNA]</scope>
</reference>
<dbReference type="SMART" id="SM00595">
    <property type="entry name" value="MADF"/>
    <property type="match status" value="1"/>
</dbReference>
<proteinExistence type="predicted"/>
<evidence type="ECO:0000313" key="2">
    <source>
        <dbReference type="EMBL" id="CAK6977183.1"/>
    </source>
</evidence>
<evidence type="ECO:0000259" key="1">
    <source>
        <dbReference type="PROSITE" id="PS51029"/>
    </source>
</evidence>
<gene>
    <name evidence="2" type="ORF">FSCOSCO3_A005559</name>
</gene>
<sequence>MDAFEEILCDEVRQYPNLYNPSLSSYKDAQMTNNSWGEIVCTLGKEEKVCWAKWKYLRDRFVKIKKKAKAGGASGGKV</sequence>
<dbReference type="GO" id="GO:0006357">
    <property type="term" value="P:regulation of transcription by RNA polymerase II"/>
    <property type="evidence" value="ECO:0007669"/>
    <property type="project" value="TreeGrafter"/>
</dbReference>
<dbReference type="GO" id="GO:0005667">
    <property type="term" value="C:transcription regulator complex"/>
    <property type="evidence" value="ECO:0007669"/>
    <property type="project" value="TreeGrafter"/>
</dbReference>
<dbReference type="Proteomes" id="UP001314229">
    <property type="component" value="Unassembled WGS sequence"/>
</dbReference>
<dbReference type="PANTHER" id="PTHR12243">
    <property type="entry name" value="MADF DOMAIN TRANSCRIPTION FACTOR"/>
    <property type="match status" value="1"/>
</dbReference>
<organism evidence="2 3">
    <name type="scientific">Scomber scombrus</name>
    <name type="common">Atlantic mackerel</name>
    <name type="synonym">Scomber vernalis</name>
    <dbReference type="NCBI Taxonomy" id="13677"/>
    <lineage>
        <taxon>Eukaryota</taxon>
        <taxon>Metazoa</taxon>
        <taxon>Chordata</taxon>
        <taxon>Craniata</taxon>
        <taxon>Vertebrata</taxon>
        <taxon>Euteleostomi</taxon>
        <taxon>Actinopterygii</taxon>
        <taxon>Neopterygii</taxon>
        <taxon>Teleostei</taxon>
        <taxon>Neoteleostei</taxon>
        <taxon>Acanthomorphata</taxon>
        <taxon>Pelagiaria</taxon>
        <taxon>Scombriformes</taxon>
        <taxon>Scombridae</taxon>
        <taxon>Scomber</taxon>
    </lineage>
</organism>
<name>A0AAV1PZL5_SCOSC</name>
<dbReference type="PANTHER" id="PTHR12243:SF60">
    <property type="entry name" value="SI:CH211-15D5.12-RELATED"/>
    <property type="match status" value="1"/>
</dbReference>
<dbReference type="InterPro" id="IPR039353">
    <property type="entry name" value="TF_Adf1"/>
</dbReference>
<keyword evidence="3" id="KW-1185">Reference proteome</keyword>
<dbReference type="Pfam" id="PF10545">
    <property type="entry name" value="MADF_DNA_bdg"/>
    <property type="match status" value="1"/>
</dbReference>
<dbReference type="InterPro" id="IPR006578">
    <property type="entry name" value="MADF-dom"/>
</dbReference>
<accession>A0AAV1PZL5</accession>
<feature type="domain" description="MADF" evidence="1">
    <location>
        <begin position="7"/>
        <end position="78"/>
    </location>
</feature>
<dbReference type="EMBL" id="CAWUFR010000394">
    <property type="protein sequence ID" value="CAK6977183.1"/>
    <property type="molecule type" value="Genomic_DNA"/>
</dbReference>
<comment type="caution">
    <text evidence="2">The sequence shown here is derived from an EMBL/GenBank/DDBJ whole genome shotgun (WGS) entry which is preliminary data.</text>
</comment>
<dbReference type="PROSITE" id="PS51029">
    <property type="entry name" value="MADF"/>
    <property type="match status" value="1"/>
</dbReference>
<dbReference type="AlphaFoldDB" id="A0AAV1PZL5"/>
<dbReference type="GO" id="GO:0005634">
    <property type="term" value="C:nucleus"/>
    <property type="evidence" value="ECO:0007669"/>
    <property type="project" value="TreeGrafter"/>
</dbReference>
<evidence type="ECO:0000313" key="3">
    <source>
        <dbReference type="Proteomes" id="UP001314229"/>
    </source>
</evidence>
<protein>
    <submittedName>
        <fullName evidence="2">Transcription factor Adf-1-like</fullName>
    </submittedName>
</protein>